<feature type="compositionally biased region" description="Basic residues" evidence="6">
    <location>
        <begin position="1"/>
        <end position="11"/>
    </location>
</feature>
<dbReference type="GO" id="GO:0005634">
    <property type="term" value="C:nucleus"/>
    <property type="evidence" value="ECO:0007669"/>
    <property type="project" value="UniProtKB-SubCell"/>
</dbReference>
<accession>G0NM85</accession>
<keyword evidence="5" id="KW-0539">Nucleus</keyword>
<proteinExistence type="inferred from homology"/>
<dbReference type="eggNOG" id="KOG3763">
    <property type="taxonomic scope" value="Eukaryota"/>
</dbReference>
<evidence type="ECO:0000256" key="6">
    <source>
        <dbReference type="SAM" id="MobiDB-lite"/>
    </source>
</evidence>
<evidence type="ECO:0000256" key="2">
    <source>
        <dbReference type="ARBA" id="ARBA00009285"/>
    </source>
</evidence>
<organism evidence="9">
    <name type="scientific">Caenorhabditis brenneri</name>
    <name type="common">Nematode worm</name>
    <dbReference type="NCBI Taxonomy" id="135651"/>
    <lineage>
        <taxon>Eukaryota</taxon>
        <taxon>Metazoa</taxon>
        <taxon>Ecdysozoa</taxon>
        <taxon>Nematoda</taxon>
        <taxon>Chromadorea</taxon>
        <taxon>Rhabditida</taxon>
        <taxon>Rhabditina</taxon>
        <taxon>Rhabditomorpha</taxon>
        <taxon>Rhabditoidea</taxon>
        <taxon>Rhabditidae</taxon>
        <taxon>Peloderinae</taxon>
        <taxon>Caenorhabditis</taxon>
    </lineage>
</organism>
<dbReference type="PANTHER" id="PTHR10662:SF49">
    <property type="entry name" value="NUCLEAR RNA EXPORT FACTOR 2"/>
    <property type="match status" value="1"/>
</dbReference>
<dbReference type="InParanoid" id="G0NM85"/>
<evidence type="ECO:0000256" key="4">
    <source>
        <dbReference type="ARBA" id="ARBA00022816"/>
    </source>
</evidence>
<dbReference type="GO" id="GO:0003723">
    <property type="term" value="F:RNA binding"/>
    <property type="evidence" value="ECO:0007669"/>
    <property type="project" value="TreeGrafter"/>
</dbReference>
<dbReference type="Pfam" id="PF22602">
    <property type="entry name" value="NXF_NTF2"/>
    <property type="match status" value="1"/>
</dbReference>
<evidence type="ECO:0000313" key="8">
    <source>
        <dbReference type="EMBL" id="EGT34042.1"/>
    </source>
</evidence>
<dbReference type="SUPFAM" id="SSF52058">
    <property type="entry name" value="L domain-like"/>
    <property type="match status" value="1"/>
</dbReference>
<dbReference type="OrthoDB" id="25872at2759"/>
<dbReference type="InterPro" id="IPR018222">
    <property type="entry name" value="Nuclear_transport_factor_2_euk"/>
</dbReference>
<keyword evidence="9" id="KW-1185">Reference proteome</keyword>
<dbReference type="InterPro" id="IPR032675">
    <property type="entry name" value="LRR_dom_sf"/>
</dbReference>
<comment type="subcellular location">
    <subcellularLocation>
        <location evidence="1">Nucleus</location>
    </subcellularLocation>
</comment>
<dbReference type="InterPro" id="IPR030217">
    <property type="entry name" value="NXF_fam"/>
</dbReference>
<dbReference type="HOGENOM" id="CLU_685590_0_0_1"/>
<evidence type="ECO:0000256" key="3">
    <source>
        <dbReference type="ARBA" id="ARBA00022448"/>
    </source>
</evidence>
<dbReference type="FunFam" id="3.10.450.50:FF:000004">
    <property type="entry name" value="Nuclear RNA export factor 1"/>
    <property type="match status" value="1"/>
</dbReference>
<name>G0NM85_CAEBE</name>
<keyword evidence="4" id="KW-0509">mRNA transport</keyword>
<dbReference type="InterPro" id="IPR057125">
    <property type="entry name" value="NXF1/2/3/5-like_LRR"/>
</dbReference>
<evidence type="ECO:0000256" key="5">
    <source>
        <dbReference type="ARBA" id="ARBA00023242"/>
    </source>
</evidence>
<dbReference type="STRING" id="135651.G0NM85"/>
<reference evidence="9" key="1">
    <citation type="submission" date="2011-07" db="EMBL/GenBank/DDBJ databases">
        <authorList>
            <consortium name="Caenorhabditis brenneri Sequencing and Analysis Consortium"/>
            <person name="Wilson R.K."/>
        </authorList>
    </citation>
    <scope>NUCLEOTIDE SEQUENCE [LARGE SCALE GENOMIC DNA]</scope>
    <source>
        <strain evidence="9">PB2801</strain>
    </source>
</reference>
<dbReference type="SUPFAM" id="SSF54427">
    <property type="entry name" value="NTF2-like"/>
    <property type="match status" value="1"/>
</dbReference>
<evidence type="ECO:0000313" key="9">
    <source>
        <dbReference type="Proteomes" id="UP000008068"/>
    </source>
</evidence>
<dbReference type="PROSITE" id="PS50177">
    <property type="entry name" value="NTF2_DOMAIN"/>
    <property type="match status" value="1"/>
</dbReference>
<dbReference type="Proteomes" id="UP000008068">
    <property type="component" value="Unassembled WGS sequence"/>
</dbReference>
<dbReference type="InterPro" id="IPR002075">
    <property type="entry name" value="NTF2_dom"/>
</dbReference>
<dbReference type="AlphaFoldDB" id="G0NM85"/>
<feature type="region of interest" description="Disordered" evidence="6">
    <location>
        <begin position="1"/>
        <end position="31"/>
    </location>
</feature>
<comment type="similarity">
    <text evidence="2">Belongs to the NXF family.</text>
</comment>
<dbReference type="EMBL" id="GL379909">
    <property type="protein sequence ID" value="EGT34042.1"/>
    <property type="molecule type" value="Genomic_DNA"/>
</dbReference>
<keyword evidence="3" id="KW-0813">Transport</keyword>
<sequence length="374" mass="42475">MMRGQFRRGFPRRQEHANGKYPSLPSRSSPAAGLKPIEVEAIRSVVDSRYNAKKNLLDLSNFSNNQEFIDKDMLMCLTKARVLSAVIHYIGLKYPSVAKISLSISTEEGLEKMGKMSLEEIIFEGNPVCDRFHQVSEYVIFIQKTFPTCSNLDGLAVKPKQKTIDVKDLIPFRNGYYGSEDIRTLVEEFIIAYYKIYDGVDGQQTRKTLLDAYEATKSTFTLTITCLWDPSKYAMYPDSECYRMYLRNSHNVLNQEFFAANRAARISHGAMDIAVALSRLPATIHLLDTFVVDVFLISAELLGFTVHGTFRDGNLVDRNANETTDNYFTRTFMVAPKGEGKVAVITDQLFISSMSERRNETYRNLVETATDIDE</sequence>
<evidence type="ECO:0000256" key="1">
    <source>
        <dbReference type="ARBA" id="ARBA00004123"/>
    </source>
</evidence>
<gene>
    <name evidence="8" type="primary">Cbn-nxf-2</name>
    <name evidence="8" type="ORF">CAEBREN_13355</name>
</gene>
<evidence type="ECO:0000259" key="7">
    <source>
        <dbReference type="PROSITE" id="PS50177"/>
    </source>
</evidence>
<protein>
    <submittedName>
        <fullName evidence="8">CBN-NXF-2 protein</fullName>
    </submittedName>
</protein>
<dbReference type="Pfam" id="PF24048">
    <property type="entry name" value="LRR_NXF1-5"/>
    <property type="match status" value="1"/>
</dbReference>
<dbReference type="InterPro" id="IPR032710">
    <property type="entry name" value="NTF2-like_dom_sf"/>
</dbReference>
<dbReference type="FunCoup" id="G0NM85">
    <property type="interactions" value="1699"/>
</dbReference>
<dbReference type="GO" id="GO:0016973">
    <property type="term" value="P:poly(A)+ mRNA export from nucleus"/>
    <property type="evidence" value="ECO:0007669"/>
    <property type="project" value="TreeGrafter"/>
</dbReference>
<dbReference type="Gene3D" id="3.80.10.10">
    <property type="entry name" value="Ribonuclease Inhibitor"/>
    <property type="match status" value="2"/>
</dbReference>
<dbReference type="PANTHER" id="PTHR10662">
    <property type="entry name" value="NUCLEAR RNA EXPORT FACTOR"/>
    <property type="match status" value="1"/>
</dbReference>
<dbReference type="OMA" id="YDKTWIV"/>
<feature type="domain" description="NTF2" evidence="7">
    <location>
        <begin position="185"/>
        <end position="351"/>
    </location>
</feature>
<dbReference type="Gene3D" id="3.10.450.50">
    <property type="match status" value="1"/>
</dbReference>